<comment type="caution">
    <text evidence="1">The sequence shown here is derived from an EMBL/GenBank/DDBJ whole genome shotgun (WGS) entry which is preliminary data.</text>
</comment>
<dbReference type="AlphaFoldDB" id="A0A9W4SP23"/>
<evidence type="ECO:0000313" key="2">
    <source>
        <dbReference type="Proteomes" id="UP001153678"/>
    </source>
</evidence>
<accession>A0A9W4SP23</accession>
<gene>
    <name evidence="1" type="ORF">FWILDA_LOCUS7022</name>
</gene>
<name>A0A9W4SP23_9GLOM</name>
<dbReference type="OrthoDB" id="2351086at2759"/>
<sequence length="306" mass="35182">RTFCILQSVHKPVRVADYDFPDGYGQKLIPSVYLMIKPNELNDDLRTGQLAIFVRRQWSLGTSSFMHMQDLKSLILDPQYDDALKADGEIRPIWILLTHALGQSKYNPVERGIATLSGKLAGITLPIDHFGTHLDIQAHTKEIEGNAINSEWGDTLIDLSNNTNCLFEIMDQHKKVSSDTLDLLEVVCKKLENLEALAVYRDFISLLVLEVQQRLGNKVWVAVSIAIHRKRNYKKVDFRKFEKDNILKLKKVLSDVDISVEEFELLIALKDESNCEFHKCEDQDRKKLNNNSKRHFLESYKDSKTP</sequence>
<protein>
    <submittedName>
        <fullName evidence="1">17521_t:CDS:1</fullName>
    </submittedName>
</protein>
<dbReference type="EMBL" id="CAMKVN010001341">
    <property type="protein sequence ID" value="CAI2175297.1"/>
    <property type="molecule type" value="Genomic_DNA"/>
</dbReference>
<proteinExistence type="predicted"/>
<feature type="non-terminal residue" evidence="1">
    <location>
        <position position="1"/>
    </location>
</feature>
<dbReference type="Proteomes" id="UP001153678">
    <property type="component" value="Unassembled WGS sequence"/>
</dbReference>
<evidence type="ECO:0000313" key="1">
    <source>
        <dbReference type="EMBL" id="CAI2175297.1"/>
    </source>
</evidence>
<keyword evidence="2" id="KW-1185">Reference proteome</keyword>
<reference evidence="1" key="1">
    <citation type="submission" date="2022-08" db="EMBL/GenBank/DDBJ databases">
        <authorList>
            <person name="Kallberg Y."/>
            <person name="Tangrot J."/>
            <person name="Rosling A."/>
        </authorList>
    </citation>
    <scope>NUCLEOTIDE SEQUENCE</scope>
    <source>
        <strain evidence="1">Wild A</strain>
    </source>
</reference>
<organism evidence="1 2">
    <name type="scientific">Funneliformis geosporum</name>
    <dbReference type="NCBI Taxonomy" id="1117311"/>
    <lineage>
        <taxon>Eukaryota</taxon>
        <taxon>Fungi</taxon>
        <taxon>Fungi incertae sedis</taxon>
        <taxon>Mucoromycota</taxon>
        <taxon>Glomeromycotina</taxon>
        <taxon>Glomeromycetes</taxon>
        <taxon>Glomerales</taxon>
        <taxon>Glomeraceae</taxon>
        <taxon>Funneliformis</taxon>
    </lineage>
</organism>